<evidence type="ECO:0000256" key="5">
    <source>
        <dbReference type="ARBA" id="ARBA00023136"/>
    </source>
</evidence>
<feature type="transmembrane region" description="Helical" evidence="7">
    <location>
        <begin position="478"/>
        <end position="498"/>
    </location>
</feature>
<dbReference type="EMBL" id="BDSP01000147">
    <property type="protein sequence ID" value="GAX20430.1"/>
    <property type="molecule type" value="Genomic_DNA"/>
</dbReference>
<feature type="transmembrane region" description="Helical" evidence="7">
    <location>
        <begin position="213"/>
        <end position="231"/>
    </location>
</feature>
<protein>
    <submittedName>
        <fullName evidence="9">MFS transporter, VNT family, synaptic vesicle glycoprotein 2</fullName>
    </submittedName>
</protein>
<dbReference type="PROSITE" id="PS00216">
    <property type="entry name" value="SUGAR_TRANSPORT_1"/>
    <property type="match status" value="1"/>
</dbReference>
<sequence>MTNLSDSVVQEHSSSSTGDDETAAFHLNHSSDPPRSIDQILEQALPDKPLLQQWRYWVIFLSLGVANSSDAAEILGISYILSDETFDEHILGGSAWKASLLAATVFAGMLFGGLIVGGGISDVVGRRPVLLFGLALNSIAGLLSATAWDVFSLSFFRFVAGIGIGTTIPPLFTLCSELAPPHHRGLCVTLAASFWMVGSMYVAMVAWWGQHAWRVFAMMCAIPSALGWWLIQRTVPESPRFLLLQGRYEEAVLVVRDLTGRAQFRGLAWTLEEAQAHGAPILTQRALTWNLLRTSLTDFGSSAQQLYLPETRQVTLALQLVWFGISFGTYGLYTWINKLFFEVHLQNVYFNALLFSASNLPGNLLSAFLMDRIGRSKMLVGSTLASVLSLMLFAYVVFRDESAVGLSDSPPLPVEWIVLASCAFQMCTIVSWNTIDVLTSELFPTSVRATGMGVCAASGRIGAMLAQFINGALVSRPVSLLLVAAFTLLLAAIMPVFLPADQTGHPVRDTVSEKRHRNEDRSSELIVRVPQRSYSYQHLDVNGRLD</sequence>
<evidence type="ECO:0000256" key="3">
    <source>
        <dbReference type="ARBA" id="ARBA00022692"/>
    </source>
</evidence>
<feature type="transmembrane region" description="Helical" evidence="7">
    <location>
        <begin position="100"/>
        <end position="117"/>
    </location>
</feature>
<proteinExistence type="predicted"/>
<dbReference type="PROSITE" id="PS00217">
    <property type="entry name" value="SUGAR_TRANSPORT_2"/>
    <property type="match status" value="1"/>
</dbReference>
<feature type="transmembrane region" description="Helical" evidence="7">
    <location>
        <begin position="129"/>
        <end position="148"/>
    </location>
</feature>
<feature type="transmembrane region" description="Helical" evidence="7">
    <location>
        <begin position="348"/>
        <end position="369"/>
    </location>
</feature>
<evidence type="ECO:0000256" key="6">
    <source>
        <dbReference type="SAM" id="MobiDB-lite"/>
    </source>
</evidence>
<dbReference type="PANTHER" id="PTHR23511">
    <property type="entry name" value="SYNAPTIC VESICLE GLYCOPROTEIN 2"/>
    <property type="match status" value="1"/>
</dbReference>
<evidence type="ECO:0000256" key="4">
    <source>
        <dbReference type="ARBA" id="ARBA00022989"/>
    </source>
</evidence>
<dbReference type="PANTHER" id="PTHR23511:SF34">
    <property type="entry name" value="SYNAPTIC VESICLE GLYCOPROTEIN 2"/>
    <property type="match status" value="1"/>
</dbReference>
<feature type="transmembrane region" description="Helical" evidence="7">
    <location>
        <begin position="378"/>
        <end position="396"/>
    </location>
</feature>
<keyword evidence="5 7" id="KW-0472">Membrane</keyword>
<evidence type="ECO:0000256" key="7">
    <source>
        <dbReference type="SAM" id="Phobius"/>
    </source>
</evidence>
<dbReference type="InParanoid" id="A0A1Z5K2D3"/>
<evidence type="ECO:0000256" key="1">
    <source>
        <dbReference type="ARBA" id="ARBA00004141"/>
    </source>
</evidence>
<evidence type="ECO:0000259" key="8">
    <source>
        <dbReference type="PROSITE" id="PS50850"/>
    </source>
</evidence>
<feature type="transmembrane region" description="Helical" evidence="7">
    <location>
        <begin position="314"/>
        <end position="336"/>
    </location>
</feature>
<name>A0A1Z5K2D3_FISSO</name>
<feature type="domain" description="Major facilitator superfamily (MFS) profile" evidence="8">
    <location>
        <begin position="59"/>
        <end position="503"/>
    </location>
</feature>
<dbReference type="OrthoDB" id="3936150at2759"/>
<dbReference type="Pfam" id="PF00083">
    <property type="entry name" value="Sugar_tr"/>
    <property type="match status" value="1"/>
</dbReference>
<accession>A0A1Z5K2D3</accession>
<comment type="caution">
    <text evidence="9">The sequence shown here is derived from an EMBL/GenBank/DDBJ whole genome shotgun (WGS) entry which is preliminary data.</text>
</comment>
<dbReference type="Gene3D" id="1.20.1250.20">
    <property type="entry name" value="MFS general substrate transporter like domains"/>
    <property type="match status" value="1"/>
</dbReference>
<keyword evidence="10" id="KW-1185">Reference proteome</keyword>
<feature type="transmembrane region" description="Helical" evidence="7">
    <location>
        <begin position="186"/>
        <end position="207"/>
    </location>
</feature>
<comment type="subcellular location">
    <subcellularLocation>
        <location evidence="1">Membrane</location>
        <topology evidence="1">Multi-pass membrane protein</topology>
    </subcellularLocation>
</comment>
<dbReference type="PROSITE" id="PS50850">
    <property type="entry name" value="MFS"/>
    <property type="match status" value="1"/>
</dbReference>
<keyword evidence="2" id="KW-0813">Transport</keyword>
<feature type="transmembrane region" description="Helical" evidence="7">
    <location>
        <begin position="416"/>
        <end position="435"/>
    </location>
</feature>
<keyword evidence="4 7" id="KW-1133">Transmembrane helix</keyword>
<dbReference type="AlphaFoldDB" id="A0A1Z5K2D3"/>
<dbReference type="GO" id="GO:0016020">
    <property type="term" value="C:membrane"/>
    <property type="evidence" value="ECO:0007669"/>
    <property type="project" value="UniProtKB-SubCell"/>
</dbReference>
<dbReference type="InterPro" id="IPR005829">
    <property type="entry name" value="Sugar_transporter_CS"/>
</dbReference>
<feature type="transmembrane region" description="Helical" evidence="7">
    <location>
        <begin position="56"/>
        <end position="80"/>
    </location>
</feature>
<evidence type="ECO:0000313" key="9">
    <source>
        <dbReference type="EMBL" id="GAX20430.1"/>
    </source>
</evidence>
<feature type="region of interest" description="Disordered" evidence="6">
    <location>
        <begin position="1"/>
        <end position="28"/>
    </location>
</feature>
<gene>
    <name evidence="9" type="ORF">FisN_9Hh156</name>
</gene>
<keyword evidence="3 7" id="KW-0812">Transmembrane</keyword>
<dbReference type="InterPro" id="IPR036259">
    <property type="entry name" value="MFS_trans_sf"/>
</dbReference>
<dbReference type="InterPro" id="IPR005828">
    <property type="entry name" value="MFS_sugar_transport-like"/>
</dbReference>
<evidence type="ECO:0000313" key="10">
    <source>
        <dbReference type="Proteomes" id="UP000198406"/>
    </source>
</evidence>
<dbReference type="SUPFAM" id="SSF103473">
    <property type="entry name" value="MFS general substrate transporter"/>
    <property type="match status" value="1"/>
</dbReference>
<reference evidence="9 10" key="1">
    <citation type="journal article" date="2015" name="Plant Cell">
        <title>Oil accumulation by the oleaginous diatom Fistulifera solaris as revealed by the genome and transcriptome.</title>
        <authorList>
            <person name="Tanaka T."/>
            <person name="Maeda Y."/>
            <person name="Veluchamy A."/>
            <person name="Tanaka M."/>
            <person name="Abida H."/>
            <person name="Marechal E."/>
            <person name="Bowler C."/>
            <person name="Muto M."/>
            <person name="Sunaga Y."/>
            <person name="Tanaka M."/>
            <person name="Yoshino T."/>
            <person name="Taniguchi T."/>
            <person name="Fukuda Y."/>
            <person name="Nemoto M."/>
            <person name="Matsumoto M."/>
            <person name="Wong P.S."/>
            <person name="Aburatani S."/>
            <person name="Fujibuchi W."/>
        </authorList>
    </citation>
    <scope>NUCLEOTIDE SEQUENCE [LARGE SCALE GENOMIC DNA]</scope>
    <source>
        <strain evidence="9 10">JPCC DA0580</strain>
    </source>
</reference>
<feature type="compositionally biased region" description="Low complexity" evidence="6">
    <location>
        <begin position="1"/>
        <end position="16"/>
    </location>
</feature>
<evidence type="ECO:0000256" key="2">
    <source>
        <dbReference type="ARBA" id="ARBA00022448"/>
    </source>
</evidence>
<dbReference type="Proteomes" id="UP000198406">
    <property type="component" value="Unassembled WGS sequence"/>
</dbReference>
<dbReference type="InterPro" id="IPR020846">
    <property type="entry name" value="MFS_dom"/>
</dbReference>
<organism evidence="9 10">
    <name type="scientific">Fistulifera solaris</name>
    <name type="common">Oleaginous diatom</name>
    <dbReference type="NCBI Taxonomy" id="1519565"/>
    <lineage>
        <taxon>Eukaryota</taxon>
        <taxon>Sar</taxon>
        <taxon>Stramenopiles</taxon>
        <taxon>Ochrophyta</taxon>
        <taxon>Bacillariophyta</taxon>
        <taxon>Bacillariophyceae</taxon>
        <taxon>Bacillariophycidae</taxon>
        <taxon>Naviculales</taxon>
        <taxon>Naviculaceae</taxon>
        <taxon>Fistulifera</taxon>
    </lineage>
</organism>
<feature type="transmembrane region" description="Helical" evidence="7">
    <location>
        <begin position="154"/>
        <end position="174"/>
    </location>
</feature>
<dbReference type="GO" id="GO:0022857">
    <property type="term" value="F:transmembrane transporter activity"/>
    <property type="evidence" value="ECO:0007669"/>
    <property type="project" value="InterPro"/>
</dbReference>